<evidence type="ECO:0000313" key="3">
    <source>
        <dbReference type="Proteomes" id="UP000516437"/>
    </source>
</evidence>
<sequence length="398" mass="45911">MAFVLQDSKVGAALKVPLYGTNVLDAIGKLCEFKFGSYCLWREEHREEMKDSMVKKLKDQLFVARAYYPSIAKFPRQDKLSRELKQNIQELEHVFSESSTDVDLPPQVAKKLQRMEAAIAKAKLLPVECNNVDKKLRQIYDMTEDEAEFHMKQSAFLYQLAVQTMPKSLHCLSMRLTGEYFRSPPNDTELSVAEKYIDPTLHHYVIFSNNVLASSVVINSTVMHARENVNQVFHVLTDEQNYFAMKLWFLRILSSSHSSGLNIEHLKLENHNKASLLRLSLLRSFVFPFTVLMKVDLSALWETWKVNGALQICALKLGQTEEIFGWRELDLTENFPEVGPGGQVMTMVDIQSISKAAILHYNGNMKPWLELGIPKYRKYWKKFLNREDQFLSECNVNS</sequence>
<reference evidence="2 3" key="1">
    <citation type="journal article" date="2019" name="Plant Biotechnol. J.">
        <title>The red bayberry genome and genetic basis of sex determination.</title>
        <authorList>
            <person name="Jia H.M."/>
            <person name="Jia H.J."/>
            <person name="Cai Q.L."/>
            <person name="Wang Y."/>
            <person name="Zhao H.B."/>
            <person name="Yang W.F."/>
            <person name="Wang G.Y."/>
            <person name="Li Y.H."/>
            <person name="Zhan D.L."/>
            <person name="Shen Y.T."/>
            <person name="Niu Q.F."/>
            <person name="Chang L."/>
            <person name="Qiu J."/>
            <person name="Zhao L."/>
            <person name="Xie H.B."/>
            <person name="Fu W.Y."/>
            <person name="Jin J."/>
            <person name="Li X.W."/>
            <person name="Jiao Y."/>
            <person name="Zhou C.C."/>
            <person name="Tu T."/>
            <person name="Chai C.Y."/>
            <person name="Gao J.L."/>
            <person name="Fan L.J."/>
            <person name="van de Weg E."/>
            <person name="Wang J.Y."/>
            <person name="Gao Z.S."/>
        </authorList>
    </citation>
    <scope>NUCLEOTIDE SEQUENCE [LARGE SCALE GENOMIC DNA]</scope>
    <source>
        <tissue evidence="2">Leaves</tissue>
    </source>
</reference>
<dbReference type="Pfam" id="PF25557">
    <property type="entry name" value="GAUT_1"/>
    <property type="match status" value="1"/>
</dbReference>
<evidence type="ECO:0000256" key="1">
    <source>
        <dbReference type="ARBA" id="ARBA00006351"/>
    </source>
</evidence>
<organism evidence="2 3">
    <name type="scientific">Morella rubra</name>
    <name type="common">Chinese bayberry</name>
    <dbReference type="NCBI Taxonomy" id="262757"/>
    <lineage>
        <taxon>Eukaryota</taxon>
        <taxon>Viridiplantae</taxon>
        <taxon>Streptophyta</taxon>
        <taxon>Embryophyta</taxon>
        <taxon>Tracheophyta</taxon>
        <taxon>Spermatophyta</taxon>
        <taxon>Magnoliopsida</taxon>
        <taxon>eudicotyledons</taxon>
        <taxon>Gunneridae</taxon>
        <taxon>Pentapetalae</taxon>
        <taxon>rosids</taxon>
        <taxon>fabids</taxon>
        <taxon>Fagales</taxon>
        <taxon>Myricaceae</taxon>
        <taxon>Morella</taxon>
    </lineage>
</organism>
<name>A0A6A1WLG5_9ROSI</name>
<dbReference type="GO" id="GO:0047262">
    <property type="term" value="F:polygalacturonate 4-alpha-galacturonosyltransferase activity"/>
    <property type="evidence" value="ECO:0007669"/>
    <property type="project" value="InterPro"/>
</dbReference>
<dbReference type="OrthoDB" id="411524at2759"/>
<gene>
    <name evidence="2" type="ORF">CJ030_MR2G024215</name>
</gene>
<keyword evidence="2" id="KW-0808">Transferase</keyword>
<dbReference type="PANTHER" id="PTHR32116:SF12">
    <property type="entry name" value="GALACTURONOSYLTRANSFERASE 7-RELATED"/>
    <property type="match status" value="1"/>
</dbReference>
<keyword evidence="3" id="KW-1185">Reference proteome</keyword>
<accession>A0A6A1WLG5</accession>
<comment type="similarity">
    <text evidence="1">Belongs to the glycosyltransferase 8 family.</text>
</comment>
<dbReference type="Proteomes" id="UP000516437">
    <property type="component" value="Chromosome 2"/>
</dbReference>
<proteinExistence type="inferred from homology"/>
<protein>
    <submittedName>
        <fullName evidence="2">Putative galacturonosyltransferase 7</fullName>
    </submittedName>
</protein>
<dbReference type="PANTHER" id="PTHR32116">
    <property type="entry name" value="GALACTURONOSYLTRANSFERASE 4-RELATED"/>
    <property type="match status" value="1"/>
</dbReference>
<evidence type="ECO:0000313" key="2">
    <source>
        <dbReference type="EMBL" id="KAB1224697.1"/>
    </source>
</evidence>
<dbReference type="Gene3D" id="3.90.550.10">
    <property type="entry name" value="Spore Coat Polysaccharide Biosynthesis Protein SpsA, Chain A"/>
    <property type="match status" value="1"/>
</dbReference>
<dbReference type="InterPro" id="IPR029044">
    <property type="entry name" value="Nucleotide-diphossugar_trans"/>
</dbReference>
<dbReference type="SUPFAM" id="SSF53448">
    <property type="entry name" value="Nucleotide-diphospho-sugar transferases"/>
    <property type="match status" value="1"/>
</dbReference>
<dbReference type="AlphaFoldDB" id="A0A6A1WLG5"/>
<dbReference type="EMBL" id="RXIC02000020">
    <property type="protein sequence ID" value="KAB1224697.1"/>
    <property type="molecule type" value="Genomic_DNA"/>
</dbReference>
<dbReference type="InterPro" id="IPR029993">
    <property type="entry name" value="GAUT"/>
</dbReference>
<comment type="caution">
    <text evidence="2">The sequence shown here is derived from an EMBL/GenBank/DDBJ whole genome shotgun (WGS) entry which is preliminary data.</text>
</comment>